<feature type="compositionally biased region" description="Polar residues" evidence="1">
    <location>
        <begin position="124"/>
        <end position="140"/>
    </location>
</feature>
<name>A0A316W1Y0_9BASI</name>
<reference evidence="2 3" key="1">
    <citation type="journal article" date="2018" name="Mol. Biol. Evol.">
        <title>Broad Genomic Sampling Reveals a Smut Pathogenic Ancestry of the Fungal Clade Ustilaginomycotina.</title>
        <authorList>
            <person name="Kijpornyongpan T."/>
            <person name="Mondo S.J."/>
            <person name="Barry K."/>
            <person name="Sandor L."/>
            <person name="Lee J."/>
            <person name="Lipzen A."/>
            <person name="Pangilinan J."/>
            <person name="LaButti K."/>
            <person name="Hainaut M."/>
            <person name="Henrissat B."/>
            <person name="Grigoriev I.V."/>
            <person name="Spatafora J.W."/>
            <person name="Aime M.C."/>
        </authorList>
    </citation>
    <scope>NUCLEOTIDE SEQUENCE [LARGE SCALE GENOMIC DNA]</scope>
    <source>
        <strain evidence="2 3">MCA 4658</strain>
    </source>
</reference>
<gene>
    <name evidence="2" type="ORF">IE81DRAFT_67738</name>
</gene>
<dbReference type="OrthoDB" id="286814at2759"/>
<feature type="region of interest" description="Disordered" evidence="1">
    <location>
        <begin position="490"/>
        <end position="513"/>
    </location>
</feature>
<keyword evidence="3" id="KW-1185">Reference proteome</keyword>
<sequence>MEVELWLAVPSMWTSSDQYFDWVAEVTALSHSRESELQNFEHRRAFGHTSVWSIGAAPSGRATPRRRGVRRTSPRLFPRHSLGNIFESVGPADVNGLSEITGETATKRDDAFQILDWTFGSLHGQTQQPTSSISMASSADVTPARPSPLRFSDSWRAFESPTSTVRPTSQQLETSGVGVGLGAKRAFDGSGEVLSEPAARRRRRNDQYDHDASFWTTQSGVLASQSGVAPSVVDSRPSTAAPGSVLSMQEPHGHGTGPSRQRSTFEGALTPDVLIAPYAVPYRAEAPQVSGVEHGRSHSAKTAPLHYWSLAAGHAYGRANQYLLPPIPGAHQYVPPATVNLRRAEHTPSPLAIHEPHVETSYFRHVPAITSTPYPTPSRSNKVSRHASSSNDERQDSVSPSANVLHYPQSAQIRHMGPTHGGPAQSFVAGPSMLDKFSQLPVPQSCDEWHDVRAPQQSPQLPSSMAWAPAPECGQHNSYRPFVANTHDWPITRSRLGPHPADTDSYQSPAFRG</sequence>
<evidence type="ECO:0000313" key="3">
    <source>
        <dbReference type="Proteomes" id="UP000245783"/>
    </source>
</evidence>
<dbReference type="EMBL" id="KZ819367">
    <property type="protein sequence ID" value="PWN43752.1"/>
    <property type="molecule type" value="Genomic_DNA"/>
</dbReference>
<feature type="region of interest" description="Disordered" evidence="1">
    <location>
        <begin position="226"/>
        <end position="264"/>
    </location>
</feature>
<dbReference type="Proteomes" id="UP000245783">
    <property type="component" value="Unassembled WGS sequence"/>
</dbReference>
<dbReference type="AlphaFoldDB" id="A0A316W1Y0"/>
<dbReference type="InParanoid" id="A0A316W1Y0"/>
<organism evidence="2 3">
    <name type="scientific">Ceraceosorus guamensis</name>
    <dbReference type="NCBI Taxonomy" id="1522189"/>
    <lineage>
        <taxon>Eukaryota</taxon>
        <taxon>Fungi</taxon>
        <taxon>Dikarya</taxon>
        <taxon>Basidiomycota</taxon>
        <taxon>Ustilaginomycotina</taxon>
        <taxon>Exobasidiomycetes</taxon>
        <taxon>Ceraceosorales</taxon>
        <taxon>Ceraceosoraceae</taxon>
        <taxon>Ceraceosorus</taxon>
    </lineage>
</organism>
<feature type="compositionally biased region" description="Polar residues" evidence="1">
    <location>
        <begin position="369"/>
        <end position="390"/>
    </location>
</feature>
<feature type="compositionally biased region" description="Polar residues" evidence="1">
    <location>
        <begin position="504"/>
        <end position="513"/>
    </location>
</feature>
<feature type="region of interest" description="Disordered" evidence="1">
    <location>
        <begin position="124"/>
        <end position="150"/>
    </location>
</feature>
<protein>
    <submittedName>
        <fullName evidence="2">Uncharacterized protein</fullName>
    </submittedName>
</protein>
<proteinExistence type="predicted"/>
<evidence type="ECO:0000313" key="2">
    <source>
        <dbReference type="EMBL" id="PWN43752.1"/>
    </source>
</evidence>
<evidence type="ECO:0000256" key="1">
    <source>
        <dbReference type="SAM" id="MobiDB-lite"/>
    </source>
</evidence>
<feature type="region of interest" description="Disordered" evidence="1">
    <location>
        <begin position="369"/>
        <end position="402"/>
    </location>
</feature>
<dbReference type="RefSeq" id="XP_025370912.1">
    <property type="nucleotide sequence ID" value="XM_025517537.1"/>
</dbReference>
<dbReference type="GeneID" id="37039407"/>
<accession>A0A316W1Y0</accession>